<dbReference type="HOGENOM" id="CLU_064886_3_3_11"/>
<dbReference type="GO" id="GO:0002949">
    <property type="term" value="P:tRNA threonylcarbamoyladenosine modification"/>
    <property type="evidence" value="ECO:0007669"/>
    <property type="project" value="InterPro"/>
</dbReference>
<evidence type="ECO:0000259" key="1">
    <source>
        <dbReference type="Pfam" id="PF00814"/>
    </source>
</evidence>
<accession>W5IHR5</accession>
<reference evidence="2 3" key="1">
    <citation type="submission" date="2012-01" db="EMBL/GenBank/DDBJ databases">
        <title>The Genome Sequence of Scardovia inopinata F0304.</title>
        <authorList>
            <consortium name="The Broad Institute Genome Sequencing Platform"/>
            <person name="Ward D."/>
            <person name="Earl A."/>
            <person name="Feldgarden M."/>
            <person name="Gevers D."/>
            <person name="Young S."/>
            <person name="Zeng Q."/>
            <person name="Koehrsen M."/>
            <person name="Alvarado L."/>
            <person name="Berlin A.M."/>
            <person name="Borenstein D."/>
            <person name="Chapman S.B."/>
            <person name="Chen Z."/>
            <person name="Engels R."/>
            <person name="Freedman E."/>
            <person name="Gellesch M."/>
            <person name="Goldberg J."/>
            <person name="Griggs A."/>
            <person name="Gujja S."/>
            <person name="Heilman E.R."/>
            <person name="Heiman D.I."/>
            <person name="Hepburn T.A."/>
            <person name="Howarth C."/>
            <person name="Jen D."/>
            <person name="Larson L."/>
            <person name="Mehta T."/>
            <person name="Park D."/>
            <person name="Pearson M."/>
            <person name="Richards J."/>
            <person name="Roberts A."/>
            <person name="Saif S."/>
            <person name="Shea T.D."/>
            <person name="Shenoy N."/>
            <person name="Sisk P."/>
            <person name="Stolte C."/>
            <person name="Sykes S.N."/>
            <person name="Walk T."/>
            <person name="White J."/>
            <person name="Yandava C."/>
            <person name="Izard J."/>
            <person name="Baranova O.V."/>
            <person name="Blanton J.M."/>
            <person name="Tanner A.C."/>
            <person name="Dewhirst F."/>
            <person name="Haas B."/>
            <person name="Nusbaum C."/>
            <person name="Birren B."/>
        </authorList>
    </citation>
    <scope>NUCLEOTIDE SEQUENCE [LARGE SCALE GENOMIC DNA]</scope>
    <source>
        <strain evidence="2 3">F0304</strain>
    </source>
</reference>
<name>W5IHR5_SCAIO</name>
<dbReference type="AlphaFoldDB" id="W5IHR5"/>
<gene>
    <name evidence="2" type="ORF">HMPREF9020_01451</name>
</gene>
<keyword evidence="3" id="KW-1185">Reference proteome</keyword>
<dbReference type="PANTHER" id="PTHR11735">
    <property type="entry name" value="TRNA N6-ADENOSINE THREONYLCARBAMOYLTRANSFERASE"/>
    <property type="match status" value="1"/>
</dbReference>
<dbReference type="InterPro" id="IPR022496">
    <property type="entry name" value="T6A_TsaB"/>
</dbReference>
<comment type="caution">
    <text evidence="2">The sequence shown here is derived from an EMBL/GenBank/DDBJ whole genome shotgun (WGS) entry which is preliminary data.</text>
</comment>
<dbReference type="Gene3D" id="3.30.420.40">
    <property type="match status" value="2"/>
</dbReference>
<dbReference type="InterPro" id="IPR000905">
    <property type="entry name" value="Gcp-like_dom"/>
</dbReference>
<evidence type="ECO:0000313" key="3">
    <source>
        <dbReference type="Proteomes" id="UP000005777"/>
    </source>
</evidence>
<organism evidence="2 3">
    <name type="scientific">Scardovia inopinata F0304</name>
    <dbReference type="NCBI Taxonomy" id="641146"/>
    <lineage>
        <taxon>Bacteria</taxon>
        <taxon>Bacillati</taxon>
        <taxon>Actinomycetota</taxon>
        <taxon>Actinomycetes</taxon>
        <taxon>Bifidobacteriales</taxon>
        <taxon>Bifidobacteriaceae</taxon>
        <taxon>Scardovia</taxon>
    </lineage>
</organism>
<dbReference type="NCBIfam" id="TIGR03725">
    <property type="entry name" value="T6A_YeaZ"/>
    <property type="match status" value="1"/>
</dbReference>
<dbReference type="InterPro" id="IPR043129">
    <property type="entry name" value="ATPase_NBD"/>
</dbReference>
<dbReference type="eggNOG" id="COG1214">
    <property type="taxonomic scope" value="Bacteria"/>
</dbReference>
<sequence length="283" mass="30478">MSHSDQDSCLVIDTSFGSTVGLVGHEPLIETDSRSHVEKLEPHIRRVIEAAGIQPEDLGTIVVGTGPAPFTGLRAGIVTARALSFVCGANLLGQNIVEAQALWYARKKMSDSGKSFPHLVLAVNDARRKQLYYALYDVSGIISGNNLIPQQLTDLNIASASTISLEISHFLASHPAYRQATLAISGRGAGSYMQAWDDLEDQRRRMHSDSGCTVSDLSCLVDGGAGGVDLFAAVARAHQSRKDPCSTDPLYLRRPDITVPTASRHKLGETAISLTLTEKNQKK</sequence>
<dbReference type="PANTHER" id="PTHR11735:SF11">
    <property type="entry name" value="TRNA THREONYLCARBAMOYLADENOSINE BIOSYNTHESIS PROTEIN TSAB"/>
    <property type="match status" value="1"/>
</dbReference>
<dbReference type="Pfam" id="PF00814">
    <property type="entry name" value="TsaD"/>
    <property type="match status" value="1"/>
</dbReference>
<protein>
    <submittedName>
        <fullName evidence="2">Universal bacterial protein YeaZ</fullName>
    </submittedName>
</protein>
<dbReference type="SUPFAM" id="SSF53067">
    <property type="entry name" value="Actin-like ATPase domain"/>
    <property type="match status" value="1"/>
</dbReference>
<dbReference type="EMBL" id="ADCX01000013">
    <property type="protein sequence ID" value="EFG26366.2"/>
    <property type="molecule type" value="Genomic_DNA"/>
</dbReference>
<dbReference type="Proteomes" id="UP000005777">
    <property type="component" value="Unassembled WGS sequence"/>
</dbReference>
<dbReference type="GO" id="GO:0005829">
    <property type="term" value="C:cytosol"/>
    <property type="evidence" value="ECO:0007669"/>
    <property type="project" value="TreeGrafter"/>
</dbReference>
<proteinExistence type="predicted"/>
<evidence type="ECO:0000313" key="2">
    <source>
        <dbReference type="EMBL" id="EFG26366.2"/>
    </source>
</evidence>
<feature type="domain" description="Gcp-like" evidence="1">
    <location>
        <begin position="33"/>
        <end position="140"/>
    </location>
</feature>
<dbReference type="RefSeq" id="WP_040591350.1">
    <property type="nucleotide sequence ID" value="NZ_GG770226.1"/>
</dbReference>